<dbReference type="InterPro" id="IPR032711">
    <property type="entry name" value="SoxY"/>
</dbReference>
<dbReference type="Pfam" id="PF08770">
    <property type="entry name" value="SoxZ"/>
    <property type="match status" value="1"/>
</dbReference>
<sequence length="267" mass="28641">MRIASQLTTLAILGSLLLAFSNGAWAEASDKLWPVVKESFFAGKTIEPAPFIKLEGPRRAESGAQVPITLTIEKPLTDADAIKNVYLIVDANPIKLAATYHFTPLGGKIQISTRIRMEMDSFVRAVGETADGRLYMSVIEIRAAGGCGGSVGGDDTAIRAAAGKIKLSVESPVRFGEANAATFLIKHPMFTGLQRDLASGGYKPAFYIQKLAFSYNGKPVMSVDVGVAVAEDPYLRFYYLPDAPGVLEAKADDNEGKSFSQSVEVKD</sequence>
<evidence type="ECO:0000313" key="3">
    <source>
        <dbReference type="EMBL" id="OIQ82450.1"/>
    </source>
</evidence>
<name>A0A1J5QGT2_9ZZZZ</name>
<dbReference type="InterPro" id="IPR038162">
    <property type="entry name" value="SoxY_sf"/>
</dbReference>
<evidence type="ECO:0000259" key="2">
    <source>
        <dbReference type="Pfam" id="PF13501"/>
    </source>
</evidence>
<organism evidence="3">
    <name type="scientific">mine drainage metagenome</name>
    <dbReference type="NCBI Taxonomy" id="410659"/>
    <lineage>
        <taxon>unclassified sequences</taxon>
        <taxon>metagenomes</taxon>
        <taxon>ecological metagenomes</taxon>
    </lineage>
</organism>
<dbReference type="EMBL" id="MLJW01000803">
    <property type="protein sequence ID" value="OIQ82450.1"/>
    <property type="molecule type" value="Genomic_DNA"/>
</dbReference>
<evidence type="ECO:0000259" key="1">
    <source>
        <dbReference type="Pfam" id="PF08770"/>
    </source>
</evidence>
<dbReference type="AlphaFoldDB" id="A0A1J5QGT2"/>
<comment type="caution">
    <text evidence="3">The sequence shown here is derived from an EMBL/GenBank/DDBJ whole genome shotgun (WGS) entry which is preliminary data.</text>
</comment>
<feature type="domain" description="Sulphur oxidation protein SoxZ" evidence="1">
    <location>
        <begin position="174"/>
        <end position="263"/>
    </location>
</feature>
<proteinExistence type="predicted"/>
<dbReference type="Gene3D" id="2.60.40.10">
    <property type="entry name" value="Immunoglobulins"/>
    <property type="match status" value="1"/>
</dbReference>
<dbReference type="InterPro" id="IPR014880">
    <property type="entry name" value="SoxZ_dom"/>
</dbReference>
<gene>
    <name evidence="3" type="ORF">GALL_357640</name>
</gene>
<feature type="domain" description="Ig-like SoxY" evidence="2">
    <location>
        <begin position="39"/>
        <end position="147"/>
    </location>
</feature>
<dbReference type="InterPro" id="IPR013783">
    <property type="entry name" value="Ig-like_fold"/>
</dbReference>
<protein>
    <submittedName>
        <fullName evidence="3">Sulfur oxidation protein SoxY</fullName>
    </submittedName>
</protein>
<reference evidence="3" key="1">
    <citation type="submission" date="2016-10" db="EMBL/GenBank/DDBJ databases">
        <title>Sequence of Gallionella enrichment culture.</title>
        <authorList>
            <person name="Poehlein A."/>
            <person name="Muehling M."/>
            <person name="Daniel R."/>
        </authorList>
    </citation>
    <scope>NUCLEOTIDE SEQUENCE</scope>
</reference>
<dbReference type="InterPro" id="IPR030831">
    <property type="entry name" value="Fuse-rel_SoxYZ"/>
</dbReference>
<dbReference type="Gene3D" id="2.60.40.2470">
    <property type="entry name" value="SoxY domain"/>
    <property type="match status" value="1"/>
</dbReference>
<dbReference type="NCBIfam" id="TIGR04557">
    <property type="entry name" value="fuse_rel_SoxYZ"/>
    <property type="match status" value="1"/>
</dbReference>
<dbReference type="InterPro" id="IPR014756">
    <property type="entry name" value="Ig_E-set"/>
</dbReference>
<dbReference type="SUPFAM" id="SSF81296">
    <property type="entry name" value="E set domains"/>
    <property type="match status" value="1"/>
</dbReference>
<dbReference type="Pfam" id="PF13501">
    <property type="entry name" value="SoxY"/>
    <property type="match status" value="1"/>
</dbReference>
<accession>A0A1J5QGT2</accession>